<dbReference type="EMBL" id="QICL01000001">
    <property type="protein sequence ID" value="PXV69196.1"/>
    <property type="molecule type" value="Genomic_DNA"/>
</dbReference>
<proteinExistence type="predicted"/>
<feature type="signal peptide" evidence="2">
    <location>
        <begin position="1"/>
        <end position="18"/>
    </location>
</feature>
<gene>
    <name evidence="3" type="ORF">CLV62_101465</name>
</gene>
<evidence type="ECO:0000313" key="3">
    <source>
        <dbReference type="EMBL" id="PXV69196.1"/>
    </source>
</evidence>
<dbReference type="AlphaFoldDB" id="A0A2V3PWA2"/>
<comment type="caution">
    <text evidence="3">The sequence shown here is derived from an EMBL/GenBank/DDBJ whole genome shotgun (WGS) entry which is preliminary data.</text>
</comment>
<dbReference type="OrthoDB" id="998130at2"/>
<evidence type="ECO:0000313" key="4">
    <source>
        <dbReference type="Proteomes" id="UP000247973"/>
    </source>
</evidence>
<evidence type="ECO:0008006" key="5">
    <source>
        <dbReference type="Google" id="ProtNLM"/>
    </source>
</evidence>
<organism evidence="3 4">
    <name type="scientific">Dysgonomonas alginatilytica</name>
    <dbReference type="NCBI Taxonomy" id="1605892"/>
    <lineage>
        <taxon>Bacteria</taxon>
        <taxon>Pseudomonadati</taxon>
        <taxon>Bacteroidota</taxon>
        <taxon>Bacteroidia</taxon>
        <taxon>Bacteroidales</taxon>
        <taxon>Dysgonomonadaceae</taxon>
        <taxon>Dysgonomonas</taxon>
    </lineage>
</organism>
<reference evidence="3 4" key="1">
    <citation type="submission" date="2018-03" db="EMBL/GenBank/DDBJ databases">
        <title>Genomic Encyclopedia of Archaeal and Bacterial Type Strains, Phase II (KMG-II): from individual species to whole genera.</title>
        <authorList>
            <person name="Goeker M."/>
        </authorList>
    </citation>
    <scope>NUCLEOTIDE SEQUENCE [LARGE SCALE GENOMIC DNA]</scope>
    <source>
        <strain evidence="3 4">DSM 100214</strain>
    </source>
</reference>
<protein>
    <recommendedName>
        <fullName evidence="5">Lipocalin-like protein</fullName>
    </recommendedName>
</protein>
<dbReference type="Proteomes" id="UP000247973">
    <property type="component" value="Unassembled WGS sequence"/>
</dbReference>
<keyword evidence="2" id="KW-0732">Signal</keyword>
<sequence length="264" mass="30438">MKKILYLLLTAFTLTACGGGDDPDPTDPTDPTSKFDNWNDPASSHYTDGKYNTLKGEWQLTQRNGANASDFLVYKFDSNFKLWEATTEPAEEKDPTYGTSKTYITNDKEYKIANTVYQYAIAGTLESARLTIKDGNTTLTFKPYESKVWSWKGDWNSKTDPHYATYNGKYNPIKGTWKMTYVGGVPADTEYYRFNDDFTVERSPNGENRFESKRKYWINDTGVKEDAFNIHLSYTYSYKIEGNVLYYRTMLPKPSSGMTFVRYK</sequence>
<feature type="region of interest" description="Disordered" evidence="1">
    <location>
        <begin position="18"/>
        <end position="41"/>
    </location>
</feature>
<dbReference type="PROSITE" id="PS51257">
    <property type="entry name" value="PROKAR_LIPOPROTEIN"/>
    <property type="match status" value="1"/>
</dbReference>
<evidence type="ECO:0000256" key="2">
    <source>
        <dbReference type="SAM" id="SignalP"/>
    </source>
</evidence>
<evidence type="ECO:0000256" key="1">
    <source>
        <dbReference type="SAM" id="MobiDB-lite"/>
    </source>
</evidence>
<accession>A0A2V3PWA2</accession>
<feature type="chain" id="PRO_5016156392" description="Lipocalin-like protein" evidence="2">
    <location>
        <begin position="19"/>
        <end position="264"/>
    </location>
</feature>
<name>A0A2V3PWA2_9BACT</name>
<keyword evidence="4" id="KW-1185">Reference proteome</keyword>
<dbReference type="RefSeq" id="WP_110309148.1">
    <property type="nucleotide sequence ID" value="NZ_QICL01000001.1"/>
</dbReference>